<evidence type="ECO:0000313" key="2">
    <source>
        <dbReference type="EMBL" id="POA99599.1"/>
    </source>
</evidence>
<keyword evidence="3" id="KW-1185">Reference proteome</keyword>
<accession>A0A2K4MRJ0</accession>
<dbReference type="AlphaFoldDB" id="A0A2K4MRJ0"/>
<comment type="caution">
    <text evidence="2">The sequence shown here is derived from an EMBL/GenBank/DDBJ whole genome shotgun (WGS) entry which is preliminary data.</text>
</comment>
<keyword evidence="1" id="KW-0732">Signal</keyword>
<organism evidence="2 3">
    <name type="scientific">Chromobacterium sinusclupearum</name>
    <dbReference type="NCBI Taxonomy" id="2077146"/>
    <lineage>
        <taxon>Bacteria</taxon>
        <taxon>Pseudomonadati</taxon>
        <taxon>Pseudomonadota</taxon>
        <taxon>Betaproteobacteria</taxon>
        <taxon>Neisseriales</taxon>
        <taxon>Chromobacteriaceae</taxon>
        <taxon>Chromobacterium</taxon>
    </lineage>
</organism>
<evidence type="ECO:0000256" key="1">
    <source>
        <dbReference type="SAM" id="SignalP"/>
    </source>
</evidence>
<sequence length="111" mass="11890">MTKSLQAGLYAALFTGVAAATPLSPGQHQLLQGFLMRGCLKRTPASDGVGQPGNEQVQRYCQCASEKLANTFTAEEVMGVLTGQIKKDDPRGKQRLKEASAACGQYLETQQ</sequence>
<proteinExistence type="predicted"/>
<name>A0A2K4MRJ0_9NEIS</name>
<reference evidence="2 3" key="1">
    <citation type="submission" date="2018-01" db="EMBL/GenBank/DDBJ databases">
        <title>Genomic Sequence of Chromobacterium MWU13-2610 from wild cranberry bogs within the Cape Cod National Seashore.</title>
        <authorList>
            <person name="O'Hara-Hanley K."/>
            <person name="Soby S."/>
            <person name="Harrison A."/>
        </authorList>
    </citation>
    <scope>NUCLEOTIDE SEQUENCE [LARGE SCALE GENOMIC DNA]</scope>
    <source>
        <strain evidence="2 3">MWU13-2610</strain>
    </source>
</reference>
<protein>
    <submittedName>
        <fullName evidence="2">Uncharacterized protein</fullName>
    </submittedName>
</protein>
<gene>
    <name evidence="2" type="ORF">C2134_05845</name>
</gene>
<evidence type="ECO:0000313" key="3">
    <source>
        <dbReference type="Proteomes" id="UP000236416"/>
    </source>
</evidence>
<feature type="chain" id="PRO_5014323072" evidence="1">
    <location>
        <begin position="20"/>
        <end position="111"/>
    </location>
</feature>
<feature type="signal peptide" evidence="1">
    <location>
        <begin position="1"/>
        <end position="19"/>
    </location>
</feature>
<dbReference type="EMBL" id="PPTF01000019">
    <property type="protein sequence ID" value="POA99599.1"/>
    <property type="molecule type" value="Genomic_DNA"/>
</dbReference>
<dbReference type="RefSeq" id="WP_071109634.1">
    <property type="nucleotide sequence ID" value="NZ_PPTF01000019.1"/>
</dbReference>
<dbReference type="Proteomes" id="UP000236416">
    <property type="component" value="Unassembled WGS sequence"/>
</dbReference>